<evidence type="ECO:0000313" key="3">
    <source>
        <dbReference type="RefSeq" id="XP_007023264.2"/>
    </source>
</evidence>
<dbReference type="KEGG" id="tcc:18595312"/>
<evidence type="ECO:0000256" key="1">
    <source>
        <dbReference type="SAM" id="MobiDB-lite"/>
    </source>
</evidence>
<dbReference type="PANTHER" id="PTHR35119">
    <property type="entry name" value="PROTEIN POLYCHOME"/>
    <property type="match status" value="1"/>
</dbReference>
<feature type="region of interest" description="Disordered" evidence="1">
    <location>
        <begin position="289"/>
        <end position="309"/>
    </location>
</feature>
<dbReference type="GeneID" id="18595312"/>
<proteinExistence type="predicted"/>
<reference evidence="3" key="2">
    <citation type="submission" date="2025-08" db="UniProtKB">
        <authorList>
            <consortium name="RefSeq"/>
        </authorList>
    </citation>
    <scope>IDENTIFICATION</scope>
</reference>
<dbReference type="RefSeq" id="XP_007023264.2">
    <property type="nucleotide sequence ID" value="XM_007023202.2"/>
</dbReference>
<dbReference type="InterPro" id="IPR034590">
    <property type="entry name" value="POLYCHOME/GIG1"/>
</dbReference>
<name>A0AB32UZN6_THECC</name>
<reference evidence="2" key="1">
    <citation type="journal article" date="1997" name="Nucleic Acids Res.">
        <title>tRNAscan-SE: a program for improved detection of transfer RNA genes in genomic sequence.</title>
        <authorList>
            <person name="Lowe T.M."/>
            <person name="Eddy S.R."/>
        </authorList>
    </citation>
    <scope>NUCLEOTIDE SEQUENCE [LARGE SCALE GENOMIC DNA]</scope>
    <source>
        <strain evidence="2">r\B97-61/B2</strain>
    </source>
</reference>
<sequence>MHVHLETPFPLQYSPFFNWKTLPNSPLPQATKLSLSPFVLCRETLRHRQTLSRKPHFFQKLDPYAMAEPRDRITRAVDMAQVFARSRSGPLGILSDESRELLGSPVQRAVTRRPMGVAVNTSDGGLRRGSSFGAPRSGIRSSRNLYPGKENTPVSVTALGRGRGSVLPSWYPRTPLRDITAVVRAIQRRRACVGEGEGQILESPALRDESVLNSNLSSATQLKHNFSAPATTARMKPCPLSVHNVSKILLNVNNQNAEESEILTPQKKLLNSIDTVEKAVLEELQKMKRTPTAKKAERQKKVRTLMSMR</sequence>
<dbReference type="PANTHER" id="PTHR35119:SF1">
    <property type="entry name" value="PROTEIN POLYCHOME"/>
    <property type="match status" value="1"/>
</dbReference>
<evidence type="ECO:0000313" key="2">
    <source>
        <dbReference type="Proteomes" id="UP000694886"/>
    </source>
</evidence>
<feature type="region of interest" description="Disordered" evidence="1">
    <location>
        <begin position="118"/>
        <end position="150"/>
    </location>
</feature>
<dbReference type="GO" id="GO:0005634">
    <property type="term" value="C:nucleus"/>
    <property type="evidence" value="ECO:0007669"/>
    <property type="project" value="InterPro"/>
</dbReference>
<accession>A0AB32UZN6</accession>
<protein>
    <submittedName>
        <fullName evidence="3">Protein POLYCHOME</fullName>
    </submittedName>
</protein>
<dbReference type="Proteomes" id="UP000694886">
    <property type="component" value="Chromosome 6"/>
</dbReference>
<gene>
    <name evidence="3" type="primary">LOC18595312</name>
</gene>
<dbReference type="Gramene" id="Tc06v2_t002360.1">
    <property type="protein sequence ID" value="Tc06v2_p002360.1"/>
    <property type="gene ID" value="Tc06v2_g002360"/>
</dbReference>
<organism evidence="2 3">
    <name type="scientific">Theobroma cacao</name>
    <name type="common">Cacao</name>
    <name type="synonym">Cocoa</name>
    <dbReference type="NCBI Taxonomy" id="3641"/>
    <lineage>
        <taxon>Eukaryota</taxon>
        <taxon>Viridiplantae</taxon>
        <taxon>Streptophyta</taxon>
        <taxon>Embryophyta</taxon>
        <taxon>Tracheophyta</taxon>
        <taxon>Spermatophyta</taxon>
        <taxon>Magnoliopsida</taxon>
        <taxon>eudicotyledons</taxon>
        <taxon>Gunneridae</taxon>
        <taxon>Pentapetalae</taxon>
        <taxon>rosids</taxon>
        <taxon>malvids</taxon>
        <taxon>Malvales</taxon>
        <taxon>Malvaceae</taxon>
        <taxon>Byttnerioideae</taxon>
        <taxon>Theobroma</taxon>
    </lineage>
</organism>
<dbReference type="AlphaFoldDB" id="A0AB32UZN6"/>
<dbReference type="GO" id="GO:0051783">
    <property type="term" value="P:regulation of nuclear division"/>
    <property type="evidence" value="ECO:0007669"/>
    <property type="project" value="InterPro"/>
</dbReference>
<feature type="compositionally biased region" description="Basic residues" evidence="1">
    <location>
        <begin position="289"/>
        <end position="303"/>
    </location>
</feature>